<dbReference type="AlphaFoldDB" id="A0A0G2JSC8"/>
<keyword evidence="4" id="KW-0393">Immunoglobulin domain</keyword>
<dbReference type="Gene3D" id="2.60.40.10">
    <property type="entry name" value="Immunoglobulins"/>
    <property type="match status" value="2"/>
</dbReference>
<evidence type="ECO:0000256" key="5">
    <source>
        <dbReference type="ARBA" id="ARBA00038222"/>
    </source>
</evidence>
<dbReference type="GeneID" id="90273"/>
<dbReference type="Ensembl" id="ENST00000629689">
    <property type="protein sequence ID" value="ENSP00000487532"/>
    <property type="gene ID" value="ENSG00000278565"/>
</dbReference>
<sequence length="293" mass="32354">MGPPSACPHRECIPWQGLLLTASLLTFWNAPTTAWLFIASAPFEVAEGENVHLSVVYLPENLYSYGWYKGKTVEPNQLIAAYVIDTHVRTPGPAYSGRETISPSGDLHFQNVTLEDTGYYNLQVTYRNSQIEQASHHLRVYESVAQPSIQASSTTVTEKGSVVLTCHTNNTGTSFQWIFNNQRLQVTKRMKLSWFNHVLTIDPIRQEDAGEYQCEVSNPVSSNRSDPLKLTVKSDDNTLGILIGVLVGSLLVAALVCFLLLRKTGRASDQSDFREQQPPASTPGHGPSDSSIS</sequence>
<keyword evidence="3" id="KW-0325">Glycoprotein</keyword>
<organism evidence="9 10">
    <name type="scientific">Homo sapiens</name>
    <name type="common">Human</name>
    <dbReference type="NCBI Taxonomy" id="9606"/>
    <lineage>
        <taxon>Eukaryota</taxon>
        <taxon>Metazoa</taxon>
        <taxon>Chordata</taxon>
        <taxon>Craniata</taxon>
        <taxon>Vertebrata</taxon>
        <taxon>Euteleostomi</taxon>
        <taxon>Mammalia</taxon>
        <taxon>Eutheria</taxon>
        <taxon>Euarchontoglires</taxon>
        <taxon>Primates</taxon>
        <taxon>Haplorrhini</taxon>
        <taxon>Catarrhini</taxon>
        <taxon>Hominidae</taxon>
        <taxon>Homo</taxon>
    </lineage>
</organism>
<dbReference type="MassIVE" id="A0A0G2JSC8"/>
<dbReference type="InterPro" id="IPR003598">
    <property type="entry name" value="Ig_sub2"/>
</dbReference>
<keyword evidence="11 12" id="KW-1267">Proteomics identification</keyword>
<protein>
    <submittedName>
        <fullName evidence="9">Carcinoembryonic antigen-related cell adhesion molecule 21</fullName>
    </submittedName>
</protein>
<dbReference type="PROSITE" id="PS50835">
    <property type="entry name" value="IG_LIKE"/>
    <property type="match status" value="1"/>
</dbReference>
<evidence type="ECO:0000259" key="8">
    <source>
        <dbReference type="PROSITE" id="PS50835"/>
    </source>
</evidence>
<dbReference type="BioGRID-ORCS" id="90273">
    <property type="hits" value="7 hits in 1142 CRISPR screens"/>
</dbReference>
<dbReference type="EMBL" id="AC243960">
    <property type="status" value="NOT_ANNOTATED_CDS"/>
    <property type="molecule type" value="Genomic_DNA"/>
</dbReference>
<dbReference type="PANTHER" id="PTHR44427:SF1">
    <property type="entry name" value="CARCINOEMBRYONIC ANTIGEN-RELATED CELL ADHESION MOLECULE 1"/>
    <property type="match status" value="1"/>
</dbReference>
<reference evidence="9" key="1">
    <citation type="journal article" date="2004" name="Nature">
        <title>The DNA sequence and biology of human chromosome 19.</title>
        <authorList>
            <person name="Grimwood J."/>
            <person name="Gordon L.A."/>
            <person name="Olsen A."/>
            <person name="Terry A."/>
            <person name="Schmutz J."/>
            <person name="Lamerdin J."/>
            <person name="Hellsten U."/>
            <person name="Goodstein D."/>
            <person name="Couronne O."/>
            <person name="Tran-Gyamfi M."/>
            <person name="Aerts A."/>
            <person name="Altherr M."/>
            <person name="Ashworth L."/>
            <person name="Bajorek E."/>
            <person name="Black S."/>
            <person name="Branscomb E."/>
            <person name="Caenepeel S."/>
            <person name="Carrano A."/>
            <person name="Caoile C."/>
            <person name="Chan Y.M."/>
            <person name="Christensen M."/>
            <person name="Cleland C.A."/>
            <person name="Copeland A."/>
            <person name="Dalin E."/>
            <person name="Dehal P."/>
            <person name="Denys M."/>
            <person name="Detter J.C."/>
            <person name="Escobar J."/>
            <person name="Flowers D."/>
            <person name="Fotopulos D."/>
            <person name="Garcia C."/>
            <person name="Georgescu A.M."/>
            <person name="Glavina T."/>
            <person name="Gomez M."/>
            <person name="Gonzales E."/>
            <person name="Groza M."/>
            <person name="Hammon N."/>
            <person name="Hawkins T."/>
            <person name="Haydu L."/>
            <person name="Ho I."/>
            <person name="Huang W."/>
            <person name="Israni S."/>
            <person name="Jett J."/>
            <person name="Kadner K."/>
            <person name="Kimball H."/>
            <person name="Kobayashi A."/>
            <person name="Larionov V."/>
            <person name="Leem S.H."/>
            <person name="Lopez F."/>
            <person name="Lou Y."/>
            <person name="Lowry S."/>
            <person name="Malfatti S."/>
            <person name="Martinez D."/>
            <person name="McCready P."/>
            <person name="Medina C."/>
            <person name="Morgan J."/>
            <person name="Nelson K."/>
            <person name="Nolan M."/>
            <person name="Ovcharenko I."/>
            <person name="Pitluck S."/>
            <person name="Pollard M."/>
            <person name="Popkie A.P."/>
            <person name="Predki P."/>
            <person name="Quan G."/>
            <person name="Ramirez L."/>
            <person name="Rash S."/>
            <person name="Retterer J."/>
            <person name="Rodriguez A."/>
            <person name="Rogers S."/>
            <person name="Salamov A."/>
            <person name="Salazar A."/>
            <person name="She X."/>
            <person name="Smith D."/>
            <person name="Slezak T."/>
            <person name="Solovyev V."/>
            <person name="Thayer N."/>
            <person name="Tice H."/>
            <person name="Tsai M."/>
            <person name="Ustaszewska A."/>
            <person name="Vo N."/>
            <person name="Wagner M."/>
            <person name="Wheeler J."/>
            <person name="Wu K."/>
            <person name="Xie G."/>
            <person name="Yang J."/>
            <person name="Dubchak I."/>
            <person name="Furey T.S."/>
            <person name="DeJong P."/>
            <person name="Dickson M."/>
            <person name="Gordon D."/>
            <person name="Eichler E.E."/>
            <person name="Pennacchio L.A."/>
            <person name="Richardson P."/>
            <person name="Stubbs L."/>
            <person name="Rokhsar D.S."/>
            <person name="Myers R.M."/>
            <person name="Rubin E.M."/>
            <person name="Lucas S.M."/>
        </authorList>
    </citation>
    <scope>NUCLEOTIDE SEQUENCE [LARGE SCALE GENOMIC DNA]</scope>
</reference>
<keyword evidence="2" id="KW-1015">Disulfide bond</keyword>
<dbReference type="InterPro" id="IPR050831">
    <property type="entry name" value="CEA_cell_adhesion"/>
</dbReference>
<evidence type="ECO:0000256" key="6">
    <source>
        <dbReference type="SAM" id="MobiDB-lite"/>
    </source>
</evidence>
<dbReference type="ChiTaRS" id="CEACAM21">
    <property type="organism name" value="human"/>
</dbReference>
<dbReference type="CTD" id="90273"/>
<dbReference type="PANTHER" id="PTHR44427">
    <property type="entry name" value="CARCINOEMBRYONIC ANTIGEN-RELATED CELL ADHESION MOLECULE 19"/>
    <property type="match status" value="1"/>
</dbReference>
<dbReference type="KEGG" id="hsa:90273"/>
<dbReference type="InterPro" id="IPR013783">
    <property type="entry name" value="Ig-like_fold"/>
</dbReference>
<dbReference type="Pfam" id="PF07686">
    <property type="entry name" value="V-set"/>
    <property type="match status" value="1"/>
</dbReference>
<feature type="region of interest" description="Disordered" evidence="6">
    <location>
        <begin position="267"/>
        <end position="293"/>
    </location>
</feature>
<keyword evidence="7" id="KW-0812">Transmembrane</keyword>
<dbReference type="InterPro" id="IPR036179">
    <property type="entry name" value="Ig-like_dom_sf"/>
</dbReference>
<dbReference type="DisGeNET" id="90273"/>
<name>A0A0G2JSC8_HUMAN</name>
<evidence type="ECO:0000256" key="2">
    <source>
        <dbReference type="ARBA" id="ARBA00023157"/>
    </source>
</evidence>
<keyword evidence="1" id="KW-0732">Signal</keyword>
<feature type="transmembrane region" description="Helical" evidence="7">
    <location>
        <begin position="239"/>
        <end position="261"/>
    </location>
</feature>
<dbReference type="SUPFAM" id="SSF48726">
    <property type="entry name" value="Immunoglobulin"/>
    <property type="match status" value="2"/>
</dbReference>
<evidence type="ECO:0000256" key="1">
    <source>
        <dbReference type="ARBA" id="ARBA00022729"/>
    </source>
</evidence>
<dbReference type="SMART" id="SM00409">
    <property type="entry name" value="IG"/>
    <property type="match status" value="2"/>
</dbReference>
<dbReference type="InterPro" id="IPR007110">
    <property type="entry name" value="Ig-like_dom"/>
</dbReference>
<dbReference type="OrthoDB" id="6353782at2759"/>
<dbReference type="Pfam" id="PF13927">
    <property type="entry name" value="Ig_3"/>
    <property type="match status" value="1"/>
</dbReference>
<evidence type="ECO:0000313" key="10">
    <source>
        <dbReference type="Proteomes" id="UP000005640"/>
    </source>
</evidence>
<dbReference type="OMA" id="ARPHREC"/>
<proteinExistence type="evidence at protein level"/>
<dbReference type="FunFam" id="2.60.40.10:FF:000244">
    <property type="entry name" value="carcinoembryonic antigen-related cell adhesion molecule 16"/>
    <property type="match status" value="1"/>
</dbReference>
<accession>A0A0G2JSC8</accession>
<comment type="similarity">
    <text evidence="5">Belongs to the immunoglobulin superfamily. CEA family.</text>
</comment>
<keyword evidence="7" id="KW-1133">Transmembrane helix</keyword>
<reference evidence="9" key="2">
    <citation type="submission" date="2015-06" db="UniProtKB">
        <authorList>
            <consortium name="Ensembl"/>
        </authorList>
    </citation>
    <scope>IDENTIFICATION</scope>
</reference>
<evidence type="ECO:0007829" key="11">
    <source>
        <dbReference type="PeptideAtlas" id="A0A0G2JSC8"/>
    </source>
</evidence>
<dbReference type="Proteomes" id="UP000005640">
    <property type="component" value="Unplaced"/>
</dbReference>
<evidence type="ECO:0000313" key="9">
    <source>
        <dbReference type="Ensembl" id="ENSP00000487532"/>
    </source>
</evidence>
<dbReference type="CDD" id="cd05774">
    <property type="entry name" value="IgV_CEACAM_D1"/>
    <property type="match status" value="1"/>
</dbReference>
<dbReference type="HGNC" id="HGNC:28834">
    <property type="gene designation" value="CEACAM21"/>
</dbReference>
<dbReference type="InterPro" id="IPR013106">
    <property type="entry name" value="Ig_V-set"/>
</dbReference>
<gene>
    <name evidence="9" type="primary">CEACAM21</name>
</gene>
<dbReference type="DNASU" id="90273"/>
<evidence type="ECO:0000256" key="7">
    <source>
        <dbReference type="SAM" id="Phobius"/>
    </source>
</evidence>
<evidence type="ECO:0007829" key="12">
    <source>
        <dbReference type="ProteomicsDB" id="A0A0G2JSC8"/>
    </source>
</evidence>
<dbReference type="SMART" id="SM00408">
    <property type="entry name" value="IGc2"/>
    <property type="match status" value="1"/>
</dbReference>
<evidence type="ECO:0000256" key="3">
    <source>
        <dbReference type="ARBA" id="ARBA00023180"/>
    </source>
</evidence>
<dbReference type="SMR" id="A0A0G2JSC8"/>
<dbReference type="RefSeq" id="NP_001091976.3">
    <property type="nucleotide sequence ID" value="NM_001098506.4"/>
</dbReference>
<dbReference type="CDD" id="cd05740">
    <property type="entry name" value="IgI_hCEACAM_2_4_6_like"/>
    <property type="match status" value="1"/>
</dbReference>
<dbReference type="InterPro" id="IPR003599">
    <property type="entry name" value="Ig_sub"/>
</dbReference>
<feature type="domain" description="Ig-like" evidence="8">
    <location>
        <begin position="147"/>
        <end position="231"/>
    </location>
</feature>
<evidence type="ECO:0000256" key="4">
    <source>
        <dbReference type="ARBA" id="ARBA00023319"/>
    </source>
</evidence>
<keyword evidence="7" id="KW-0472">Membrane</keyword>
<keyword evidence="10" id="KW-1185">Reference proteome</keyword>